<keyword evidence="2" id="KW-0812">Transmembrane</keyword>
<evidence type="ECO:0000256" key="1">
    <source>
        <dbReference type="ARBA" id="ARBA00006068"/>
    </source>
</evidence>
<reference evidence="4 5" key="1">
    <citation type="submission" date="2020-08" db="EMBL/GenBank/DDBJ databases">
        <title>Genomic Encyclopedia of Type Strains, Phase IV (KMG-IV): sequencing the most valuable type-strain genomes for metagenomic binning, comparative biology and taxonomic classification.</title>
        <authorList>
            <person name="Goeker M."/>
        </authorList>
    </citation>
    <scope>NUCLEOTIDE SEQUENCE [LARGE SCALE GENOMIC DNA]</scope>
    <source>
        <strain evidence="4 5">YIM 65646</strain>
    </source>
</reference>
<dbReference type="Proteomes" id="UP000548476">
    <property type="component" value="Unassembled WGS sequence"/>
</dbReference>
<evidence type="ECO:0000256" key="2">
    <source>
        <dbReference type="SAM" id="Phobius"/>
    </source>
</evidence>
<dbReference type="InterPro" id="IPR004474">
    <property type="entry name" value="LytR_CpsA_psr"/>
</dbReference>
<gene>
    <name evidence="4" type="ORF">HNR73_000734</name>
</gene>
<evidence type="ECO:0000313" key="5">
    <source>
        <dbReference type="Proteomes" id="UP000548476"/>
    </source>
</evidence>
<protein>
    <submittedName>
        <fullName evidence="4">LCP family protein required for cell wall assembly</fullName>
    </submittedName>
</protein>
<dbReference type="AlphaFoldDB" id="A0A841FIC7"/>
<accession>A0A841FIC7</accession>
<proteinExistence type="inferred from homology"/>
<dbReference type="EMBL" id="JACHGT010000002">
    <property type="protein sequence ID" value="MBB6032887.1"/>
    <property type="molecule type" value="Genomic_DNA"/>
</dbReference>
<sequence length="356" mass="39369">MAWKRRGDGERGTSRDRRRSPLWAKILVFCGVLLMAASGGAVVYARMLTETVNDAVVEEDLLGETAVQTGVDYVATNGPLNFLMIGTDSRDAKDVDAEARTDTIMILHIPKGLDKAYLISIPRDLWVKIPRCWDGETGCEERVNAAYVFGGDTRAKRFKLLAETVSGFTDLKFDGAAIINFNSFKEVVDLVGGVELCLEETITSIHSYKTFKKGCKEYQAKDALDIVRQRKMYADGDFARQRMQQRFVKSLLKRAEEQGYLSDPTKITTLIEKVGATLTVQCPTGMRPTDVAYTLRGIKPGAMTMVKVPTTPQTIGAAEVLVAEDTAKDLWKAIADDGLEPFLAEHADLVNKDVEK</sequence>
<evidence type="ECO:0000259" key="3">
    <source>
        <dbReference type="Pfam" id="PF03816"/>
    </source>
</evidence>
<dbReference type="Pfam" id="PF03816">
    <property type="entry name" value="LytR_cpsA_psr"/>
    <property type="match status" value="1"/>
</dbReference>
<dbReference type="PANTHER" id="PTHR33392">
    <property type="entry name" value="POLYISOPRENYL-TEICHOIC ACID--PEPTIDOGLYCAN TEICHOIC ACID TRANSFERASE TAGU"/>
    <property type="match status" value="1"/>
</dbReference>
<feature type="transmembrane region" description="Helical" evidence="2">
    <location>
        <begin position="21"/>
        <end position="45"/>
    </location>
</feature>
<keyword evidence="5" id="KW-1185">Reference proteome</keyword>
<dbReference type="RefSeq" id="WP_184785821.1">
    <property type="nucleotide sequence ID" value="NZ_BONT01000020.1"/>
</dbReference>
<organism evidence="4 5">
    <name type="scientific">Phytomonospora endophytica</name>
    <dbReference type="NCBI Taxonomy" id="714109"/>
    <lineage>
        <taxon>Bacteria</taxon>
        <taxon>Bacillati</taxon>
        <taxon>Actinomycetota</taxon>
        <taxon>Actinomycetes</taxon>
        <taxon>Micromonosporales</taxon>
        <taxon>Micromonosporaceae</taxon>
        <taxon>Phytomonospora</taxon>
    </lineage>
</organism>
<keyword evidence="2" id="KW-1133">Transmembrane helix</keyword>
<feature type="domain" description="Cell envelope-related transcriptional attenuator" evidence="3">
    <location>
        <begin position="100"/>
        <end position="255"/>
    </location>
</feature>
<comment type="similarity">
    <text evidence="1">Belongs to the LytR/CpsA/Psr (LCP) family.</text>
</comment>
<dbReference type="Gene3D" id="3.40.630.190">
    <property type="entry name" value="LCP protein"/>
    <property type="match status" value="1"/>
</dbReference>
<name>A0A841FIC7_9ACTN</name>
<comment type="caution">
    <text evidence="4">The sequence shown here is derived from an EMBL/GenBank/DDBJ whole genome shotgun (WGS) entry which is preliminary data.</text>
</comment>
<dbReference type="PANTHER" id="PTHR33392:SF6">
    <property type="entry name" value="POLYISOPRENYL-TEICHOIC ACID--PEPTIDOGLYCAN TEICHOIC ACID TRANSFERASE TAGU"/>
    <property type="match status" value="1"/>
</dbReference>
<evidence type="ECO:0000313" key="4">
    <source>
        <dbReference type="EMBL" id="MBB6032887.1"/>
    </source>
</evidence>
<keyword evidence="2" id="KW-0472">Membrane</keyword>
<dbReference type="NCBIfam" id="TIGR00350">
    <property type="entry name" value="lytR_cpsA_psr"/>
    <property type="match status" value="1"/>
</dbReference>
<dbReference type="InterPro" id="IPR050922">
    <property type="entry name" value="LytR/CpsA/Psr_CW_biosynth"/>
</dbReference>